<dbReference type="GO" id="GO:0008652">
    <property type="term" value="P:amino acid biosynthetic process"/>
    <property type="evidence" value="ECO:0007669"/>
    <property type="project" value="UniProtKB-KW"/>
</dbReference>
<keyword evidence="4 7" id="KW-0028">Amino-acid biosynthesis</keyword>
<evidence type="ECO:0000313" key="9">
    <source>
        <dbReference type="EMBL" id="HIX19714.1"/>
    </source>
</evidence>
<comment type="subunit">
    <text evidence="7">Homotetramer.</text>
</comment>
<dbReference type="PROSITE" id="PS00787">
    <property type="entry name" value="CHORISMATE_SYNTHASE_1"/>
    <property type="match status" value="1"/>
</dbReference>
<dbReference type="PROSITE" id="PS00789">
    <property type="entry name" value="CHORISMATE_SYNTHASE_3"/>
    <property type="match status" value="1"/>
</dbReference>
<sequence length="360" mass="38690">MSSNFGHIFRISTWGESHGAGVGVVIDGCPAGVPVSREAIQAELDRRRPGQSDIVTPRSEEDRVEILSGVLDGLSLGTPIALSVRNKDHRSSAYDEMQHTYRPSHADYCYDAKYGRRAWAGGGRASARETIGRVAAGAVAGAVLSALCPELEIIAWVQRVHRISCGVAPADVKRDVVEGNIVRCADPAVAERMAAAIREARAAGDSLGGIVACTIRRCPVGLGDPVFDKLEATLAHAMMSIPACKGFDLGSGFDAPDYRGSEHNDPYCIKDGRVRTLTNRSGGVQGGISNGEDINMRLAFKPTATLMIEQRTVNDRGEEVTLRGKGRHDPCVLPRAVPVVEAMARLVLCDHLLRQRCCRL</sequence>
<organism evidence="9 10">
    <name type="scientific">Candidatus Akkermansia intestinigallinarum</name>
    <dbReference type="NCBI Taxonomy" id="2838431"/>
    <lineage>
        <taxon>Bacteria</taxon>
        <taxon>Pseudomonadati</taxon>
        <taxon>Verrucomicrobiota</taxon>
        <taxon>Verrucomicrobiia</taxon>
        <taxon>Verrucomicrobiales</taxon>
        <taxon>Akkermansiaceae</taxon>
        <taxon>Akkermansia</taxon>
    </lineage>
</organism>
<dbReference type="EMBL" id="DXFQ01000059">
    <property type="protein sequence ID" value="HIX19714.1"/>
    <property type="molecule type" value="Genomic_DNA"/>
</dbReference>
<dbReference type="GO" id="GO:0010181">
    <property type="term" value="F:FMN binding"/>
    <property type="evidence" value="ECO:0007669"/>
    <property type="project" value="TreeGrafter"/>
</dbReference>
<reference evidence="9" key="2">
    <citation type="submission" date="2021-04" db="EMBL/GenBank/DDBJ databases">
        <authorList>
            <person name="Gilroy R."/>
        </authorList>
    </citation>
    <scope>NUCLEOTIDE SEQUENCE</scope>
    <source>
        <strain evidence="9">14975</strain>
    </source>
</reference>
<dbReference type="GO" id="GO:0005829">
    <property type="term" value="C:cytosol"/>
    <property type="evidence" value="ECO:0007669"/>
    <property type="project" value="TreeGrafter"/>
</dbReference>
<dbReference type="GO" id="GO:0004107">
    <property type="term" value="F:chorismate synthase activity"/>
    <property type="evidence" value="ECO:0007669"/>
    <property type="project" value="UniProtKB-UniRule"/>
</dbReference>
<evidence type="ECO:0000256" key="3">
    <source>
        <dbReference type="ARBA" id="ARBA00013036"/>
    </source>
</evidence>
<proteinExistence type="inferred from homology"/>
<dbReference type="FunFam" id="3.60.150.10:FF:000003">
    <property type="entry name" value="Chorismate synthase"/>
    <property type="match status" value="1"/>
</dbReference>
<comment type="cofactor">
    <cofactor evidence="7 8">
        <name>FMNH2</name>
        <dbReference type="ChEBI" id="CHEBI:57618"/>
    </cofactor>
    <text evidence="7 8">Reduced FMN (FMNH(2)).</text>
</comment>
<evidence type="ECO:0000256" key="7">
    <source>
        <dbReference type="HAMAP-Rule" id="MF_00300"/>
    </source>
</evidence>
<dbReference type="Pfam" id="PF01264">
    <property type="entry name" value="Chorismate_synt"/>
    <property type="match status" value="1"/>
</dbReference>
<reference evidence="9" key="1">
    <citation type="journal article" date="2021" name="PeerJ">
        <title>Extensive microbial diversity within the chicken gut microbiome revealed by metagenomics and culture.</title>
        <authorList>
            <person name="Gilroy R."/>
            <person name="Ravi A."/>
            <person name="Getino M."/>
            <person name="Pursley I."/>
            <person name="Horton D.L."/>
            <person name="Alikhan N.F."/>
            <person name="Baker D."/>
            <person name="Gharbi K."/>
            <person name="Hall N."/>
            <person name="Watson M."/>
            <person name="Adriaenssens E.M."/>
            <person name="Foster-Nyarko E."/>
            <person name="Jarju S."/>
            <person name="Secka A."/>
            <person name="Antonio M."/>
            <person name="Oren A."/>
            <person name="Chaudhuri R.R."/>
            <person name="La Ragione R."/>
            <person name="Hildebrand F."/>
            <person name="Pallen M.J."/>
        </authorList>
    </citation>
    <scope>NUCLEOTIDE SEQUENCE</scope>
    <source>
        <strain evidence="9">14975</strain>
    </source>
</reference>
<keyword evidence="7" id="KW-0288">FMN</keyword>
<comment type="function">
    <text evidence="7">Catalyzes the anti-1,4-elimination of the C-3 phosphate and the C-6 proR hydrogen from 5-enolpyruvylshikimate-3-phosphate (EPSP) to yield chorismate, which is the branch point compound that serves as the starting substrate for the three terminal pathways of aromatic amino acid biosynthesis. This reaction introduces a second double bond into the aromatic ring system.</text>
</comment>
<feature type="binding site" evidence="7">
    <location>
        <begin position="124"/>
        <end position="126"/>
    </location>
    <ligand>
        <name>FMN</name>
        <dbReference type="ChEBI" id="CHEBI:58210"/>
    </ligand>
</feature>
<dbReference type="InterPro" id="IPR000453">
    <property type="entry name" value="Chorismate_synth"/>
</dbReference>
<comment type="similarity">
    <text evidence="2 7 8">Belongs to the chorismate synthase family.</text>
</comment>
<dbReference type="NCBIfam" id="TIGR00033">
    <property type="entry name" value="aroC"/>
    <property type="match status" value="1"/>
</dbReference>
<evidence type="ECO:0000256" key="8">
    <source>
        <dbReference type="RuleBase" id="RU000605"/>
    </source>
</evidence>
<feature type="binding site" evidence="7">
    <location>
        <begin position="301"/>
        <end position="305"/>
    </location>
    <ligand>
        <name>FMN</name>
        <dbReference type="ChEBI" id="CHEBI:58210"/>
    </ligand>
</feature>
<dbReference type="AlphaFoldDB" id="A0A9D2AGS7"/>
<gene>
    <name evidence="7 9" type="primary">aroC</name>
    <name evidence="9" type="ORF">H9862_03815</name>
</gene>
<evidence type="ECO:0000256" key="1">
    <source>
        <dbReference type="ARBA" id="ARBA00005044"/>
    </source>
</evidence>
<dbReference type="PIRSF" id="PIRSF001456">
    <property type="entry name" value="Chorismate_synth"/>
    <property type="match status" value="1"/>
</dbReference>
<evidence type="ECO:0000256" key="2">
    <source>
        <dbReference type="ARBA" id="ARBA00008014"/>
    </source>
</evidence>
<dbReference type="Gene3D" id="3.60.150.10">
    <property type="entry name" value="Chorismate synthase AroC"/>
    <property type="match status" value="1"/>
</dbReference>
<evidence type="ECO:0000256" key="6">
    <source>
        <dbReference type="ARBA" id="ARBA00023239"/>
    </source>
</evidence>
<dbReference type="InterPro" id="IPR035904">
    <property type="entry name" value="Chorismate_synth_AroC_sf"/>
</dbReference>
<keyword evidence="7" id="KW-0521">NADP</keyword>
<evidence type="ECO:0000256" key="4">
    <source>
        <dbReference type="ARBA" id="ARBA00022605"/>
    </source>
</evidence>
<comment type="caution">
    <text evidence="9">The sequence shown here is derived from an EMBL/GenBank/DDBJ whole genome shotgun (WGS) entry which is preliminary data.</text>
</comment>
<feature type="binding site" evidence="7">
    <location>
        <position position="327"/>
    </location>
    <ligand>
        <name>FMN</name>
        <dbReference type="ChEBI" id="CHEBI:58210"/>
    </ligand>
</feature>
<feature type="binding site" evidence="7">
    <location>
        <position position="47"/>
    </location>
    <ligand>
        <name>NADP(+)</name>
        <dbReference type="ChEBI" id="CHEBI:58349"/>
    </ligand>
</feature>
<dbReference type="InterPro" id="IPR020541">
    <property type="entry name" value="Chorismate_synthase_CS"/>
</dbReference>
<keyword evidence="6 7" id="KW-0456">Lyase</keyword>
<dbReference type="HAMAP" id="MF_00300">
    <property type="entry name" value="Chorismate_synth"/>
    <property type="match status" value="1"/>
</dbReference>
<dbReference type="PROSITE" id="PS00788">
    <property type="entry name" value="CHORISMATE_SYNTHASE_2"/>
    <property type="match status" value="1"/>
</dbReference>
<comment type="pathway">
    <text evidence="1 7 8">Metabolic intermediate biosynthesis; chorismate biosynthesis; chorismate from D-erythrose 4-phosphate and phosphoenolpyruvate: step 7/7.</text>
</comment>
<dbReference type="SUPFAM" id="SSF103263">
    <property type="entry name" value="Chorismate synthase, AroC"/>
    <property type="match status" value="1"/>
</dbReference>
<protein>
    <recommendedName>
        <fullName evidence="3 7">Chorismate synthase</fullName>
        <shortName evidence="7">CS</shortName>
        <ecNumber evidence="3 7">4.2.3.5</ecNumber>
    </recommendedName>
    <alternativeName>
        <fullName evidence="7">5-enolpyruvylshikimate-3-phosphate phospholyase</fullName>
    </alternativeName>
</protein>
<comment type="catalytic activity">
    <reaction evidence="7 8">
        <text>5-O-(1-carboxyvinyl)-3-phosphoshikimate = chorismate + phosphate</text>
        <dbReference type="Rhea" id="RHEA:21020"/>
        <dbReference type="ChEBI" id="CHEBI:29748"/>
        <dbReference type="ChEBI" id="CHEBI:43474"/>
        <dbReference type="ChEBI" id="CHEBI:57701"/>
        <dbReference type="EC" id="4.2.3.5"/>
    </reaction>
</comment>
<dbReference type="GO" id="GO:0009423">
    <property type="term" value="P:chorismate biosynthetic process"/>
    <property type="evidence" value="ECO:0007669"/>
    <property type="project" value="UniProtKB-UniRule"/>
</dbReference>
<comment type="caution">
    <text evidence="7">Lacks conserved residue(s) required for the propagation of feature annotation.</text>
</comment>
<accession>A0A9D2AGS7</accession>
<evidence type="ECO:0000313" key="10">
    <source>
        <dbReference type="Proteomes" id="UP000823964"/>
    </source>
</evidence>
<name>A0A9D2AGS7_9BACT</name>
<dbReference type="Proteomes" id="UP000823964">
    <property type="component" value="Unassembled WGS sequence"/>
</dbReference>
<keyword evidence="7" id="KW-0274">FAD</keyword>
<evidence type="ECO:0000256" key="5">
    <source>
        <dbReference type="ARBA" id="ARBA00023141"/>
    </source>
</evidence>
<dbReference type="NCBIfam" id="NF003793">
    <property type="entry name" value="PRK05382.1"/>
    <property type="match status" value="1"/>
</dbReference>
<dbReference type="GO" id="GO:0009073">
    <property type="term" value="P:aromatic amino acid family biosynthetic process"/>
    <property type="evidence" value="ECO:0007669"/>
    <property type="project" value="UniProtKB-KW"/>
</dbReference>
<feature type="binding site" evidence="7">
    <location>
        <position position="286"/>
    </location>
    <ligand>
        <name>FMN</name>
        <dbReference type="ChEBI" id="CHEBI:58210"/>
    </ligand>
</feature>
<dbReference type="CDD" id="cd07304">
    <property type="entry name" value="Chorismate_synthase"/>
    <property type="match status" value="1"/>
</dbReference>
<dbReference type="PANTHER" id="PTHR21085:SF0">
    <property type="entry name" value="CHORISMATE SYNTHASE"/>
    <property type="match status" value="1"/>
</dbReference>
<dbReference type="PANTHER" id="PTHR21085">
    <property type="entry name" value="CHORISMATE SYNTHASE"/>
    <property type="match status" value="1"/>
</dbReference>
<dbReference type="EC" id="4.2.3.5" evidence="3 7"/>
<keyword evidence="5 7" id="KW-0057">Aromatic amino acid biosynthesis</keyword>
<keyword evidence="7" id="KW-0285">Flavoprotein</keyword>